<feature type="domain" description="Mon2 C-terminal" evidence="1">
    <location>
        <begin position="35"/>
        <end position="299"/>
    </location>
</feature>
<dbReference type="Pfam" id="PF16206">
    <property type="entry name" value="Mon2_C"/>
    <property type="match status" value="1"/>
</dbReference>
<accession>A0A6J8C239</accession>
<evidence type="ECO:0000313" key="3">
    <source>
        <dbReference type="Proteomes" id="UP000507470"/>
    </source>
</evidence>
<keyword evidence="3" id="KW-1185">Reference proteome</keyword>
<organism evidence="2 3">
    <name type="scientific">Mytilus coruscus</name>
    <name type="common">Sea mussel</name>
    <dbReference type="NCBI Taxonomy" id="42192"/>
    <lineage>
        <taxon>Eukaryota</taxon>
        <taxon>Metazoa</taxon>
        <taxon>Spiralia</taxon>
        <taxon>Lophotrochozoa</taxon>
        <taxon>Mollusca</taxon>
        <taxon>Bivalvia</taxon>
        <taxon>Autobranchia</taxon>
        <taxon>Pteriomorphia</taxon>
        <taxon>Mytilida</taxon>
        <taxon>Mytiloidea</taxon>
        <taxon>Mytilidae</taxon>
        <taxon>Mytilinae</taxon>
        <taxon>Mytilus</taxon>
    </lineage>
</organism>
<protein>
    <submittedName>
        <fullName evidence="2">Protein MON2 homolog</fullName>
    </submittedName>
</protein>
<reference evidence="2 3" key="1">
    <citation type="submission" date="2020-06" db="EMBL/GenBank/DDBJ databases">
        <authorList>
            <person name="Li R."/>
            <person name="Bekaert M."/>
        </authorList>
    </citation>
    <scope>NUCLEOTIDE SEQUENCE [LARGE SCALE GENOMIC DNA]</scope>
    <source>
        <strain evidence="3">wild</strain>
    </source>
</reference>
<sequence length="309" mass="34581">MKFKPDNGIAALTWFRSFRRHILMSLIKNILASQSAFRLPLSYKYGCPSPSTWMLVINSLLSILTIGLPVARKHASSFNGMWSELAQTFEEFLFSKSPSLPTLSVEDFQRDEAIDCKVVQLIRDDILSHTCSMPGDFVKKIMQLLNKGSIHATPSDQFIDTESSRKLREEFAKTCFETLLQFSFISKSQSEEGSITKVAVLSLLQRCQDVVKKYVEDERLSGKCPLPRPRLAEMASVLKAITTLISSLKKAPAGNVERGVWNQVIQLYPSLVDCTTSPSPSVCKALKDVLHEYKDLLQPLNTATQNGTV</sequence>
<dbReference type="Proteomes" id="UP000507470">
    <property type="component" value="Unassembled WGS sequence"/>
</dbReference>
<name>A0A6J8C239_MYTCO</name>
<dbReference type="InterPro" id="IPR032817">
    <property type="entry name" value="Mon2_C"/>
</dbReference>
<dbReference type="AlphaFoldDB" id="A0A6J8C239"/>
<dbReference type="OrthoDB" id="294853at2759"/>
<gene>
    <name evidence="2" type="ORF">MCOR_24344</name>
</gene>
<evidence type="ECO:0000259" key="1">
    <source>
        <dbReference type="Pfam" id="PF16206"/>
    </source>
</evidence>
<dbReference type="EMBL" id="CACVKT020004322">
    <property type="protein sequence ID" value="CAC5389140.1"/>
    <property type="molecule type" value="Genomic_DNA"/>
</dbReference>
<proteinExistence type="predicted"/>
<evidence type="ECO:0000313" key="2">
    <source>
        <dbReference type="EMBL" id="CAC5389140.1"/>
    </source>
</evidence>